<name>A0A1B4G2H8_9BURK</name>
<dbReference type="Proteomes" id="UP000067711">
    <property type="component" value="Chromosome 1"/>
</dbReference>
<sequence length="154" mass="16385">MRANGTSILQLGQFYTAMLERGLWSSQATMAADLTVSASNVSRSMTAARLPKALVDAAGGDARITFAVADGFDFLSTQLGDTIVAERARELPRGLSIKEIEHALLTGAPPRADEVTVSVSANKTHLIVESARLPSILREAPDIVQLINAILRAN</sequence>
<dbReference type="AlphaFoldDB" id="A0A1B4G2H8"/>
<proteinExistence type="predicted"/>
<protein>
    <submittedName>
        <fullName evidence="1">Uncharacterized protein</fullName>
    </submittedName>
</protein>
<accession>A0A1B4G2H8</accession>
<evidence type="ECO:0000313" key="1">
    <source>
        <dbReference type="EMBL" id="AOJ10116.1"/>
    </source>
</evidence>
<organism evidence="1 2">
    <name type="scientific">Burkholderia mayonis</name>
    <dbReference type="NCBI Taxonomy" id="1385591"/>
    <lineage>
        <taxon>Bacteria</taxon>
        <taxon>Pseudomonadati</taxon>
        <taxon>Pseudomonadota</taxon>
        <taxon>Betaproteobacteria</taxon>
        <taxon>Burkholderiales</taxon>
        <taxon>Burkholderiaceae</taxon>
        <taxon>Burkholderia</taxon>
        <taxon>pseudomallei group</taxon>
    </lineage>
</organism>
<dbReference type="EMBL" id="CP013389">
    <property type="protein sequence ID" value="AOJ10116.1"/>
    <property type="molecule type" value="Genomic_DNA"/>
</dbReference>
<reference evidence="1 2" key="1">
    <citation type="submission" date="2015-12" db="EMBL/GenBank/DDBJ databases">
        <title>Diversity of Burkholderia near neighbor genomes.</title>
        <authorList>
            <person name="Sahl J."/>
            <person name="Wagner D."/>
            <person name="Keim P."/>
        </authorList>
    </citation>
    <scope>NUCLEOTIDE SEQUENCE [LARGE SCALE GENOMIC DNA]</scope>
    <source>
        <strain evidence="1 2">BDU8</strain>
    </source>
</reference>
<evidence type="ECO:0000313" key="2">
    <source>
        <dbReference type="Proteomes" id="UP000067711"/>
    </source>
</evidence>
<gene>
    <name evidence="1" type="ORF">WS71_23015</name>
</gene>
<dbReference type="Gene3D" id="1.10.10.2830">
    <property type="match status" value="1"/>
</dbReference>